<dbReference type="Gene3D" id="3.80.10.10">
    <property type="entry name" value="Ribonuclease Inhibitor"/>
    <property type="match status" value="1"/>
</dbReference>
<dbReference type="InterPro" id="IPR044974">
    <property type="entry name" value="Disease_R_plants"/>
</dbReference>
<dbReference type="EMBL" id="BTGU01000003">
    <property type="protein sequence ID" value="GMN32184.1"/>
    <property type="molecule type" value="Genomic_DNA"/>
</dbReference>
<dbReference type="Proteomes" id="UP001187192">
    <property type="component" value="Unassembled WGS sequence"/>
</dbReference>
<dbReference type="PRINTS" id="PR00364">
    <property type="entry name" value="DISEASERSIST"/>
</dbReference>
<keyword evidence="2" id="KW-0547">Nucleotide-binding</keyword>
<name>A0AA88DAT4_FICCA</name>
<comment type="caution">
    <text evidence="9">The sequence shown here is derived from an EMBL/GenBank/DDBJ whole genome shotgun (WGS) entry which is preliminary data.</text>
</comment>
<dbReference type="InterPro" id="IPR038005">
    <property type="entry name" value="RX-like_CC"/>
</dbReference>
<accession>A0AA88DAT4</accession>
<dbReference type="Pfam" id="PF18052">
    <property type="entry name" value="Rx_N"/>
    <property type="match status" value="1"/>
</dbReference>
<dbReference type="Pfam" id="PF00931">
    <property type="entry name" value="NB-ARC"/>
    <property type="match status" value="2"/>
</dbReference>
<evidence type="ECO:0000256" key="4">
    <source>
        <dbReference type="SAM" id="MobiDB-lite"/>
    </source>
</evidence>
<proteinExistence type="predicted"/>
<feature type="domain" description="NB-ARC" evidence="5">
    <location>
        <begin position="139"/>
        <end position="179"/>
    </location>
</feature>
<feature type="region of interest" description="Disordered" evidence="4">
    <location>
        <begin position="180"/>
        <end position="204"/>
    </location>
</feature>
<feature type="domain" description="Disease resistance R13L4/SHOC-2-like LRR" evidence="8">
    <location>
        <begin position="452"/>
        <end position="540"/>
    </location>
</feature>
<dbReference type="Pfam" id="PF23559">
    <property type="entry name" value="WHD_DRP"/>
    <property type="match status" value="1"/>
</dbReference>
<dbReference type="Gene3D" id="3.40.50.300">
    <property type="entry name" value="P-loop containing nucleotide triphosphate hydrolases"/>
    <property type="match status" value="2"/>
</dbReference>
<evidence type="ECO:0000259" key="7">
    <source>
        <dbReference type="Pfam" id="PF23559"/>
    </source>
</evidence>
<dbReference type="PANTHER" id="PTHR23155:SF1185">
    <property type="entry name" value="DISEASE RESISTANCE RPP8-LIKE PROTEIN 3-RELATED"/>
    <property type="match status" value="1"/>
</dbReference>
<evidence type="ECO:0000313" key="10">
    <source>
        <dbReference type="Proteomes" id="UP001187192"/>
    </source>
</evidence>
<evidence type="ECO:0000256" key="2">
    <source>
        <dbReference type="ARBA" id="ARBA00022741"/>
    </source>
</evidence>
<sequence length="691" mass="79188">MAEAAVSFVIERVGELLVTEAKFLYGVKGQVEDAQSKLKWMRCFLKDADAYVLDSRRKGGLKNVVKWPTFVLKEGSELHNVGSEIKRISGSISNLTSALRTYGINVLTVKEGASSSIQRRRNLRRAYSHVVEHDVVGIDKDINELVAHLIGKKNPHRVISIHGMGGLGKTTLARKIYQHPQPHFSNHGKKRGNQQNEERGNSQGVYNVQKERKCLVLLDDIWTTSMWDSLKAAFPEDETDSKIILTTRKTNVALHADKNVLLRQPRCLDENESWELFAKKSFFGKDSTDIVAGLPLAIIVLSGILSTKHTVHEWEMLSKNVKSYINRGNEHSEQEDRGVLSVLEGLILSKHQRSSSETIEDIAYEYLGELVDRHMIRVEKWGSTGRMKTFSIRDLMRDLCLFKAQEENFLQFVALRNIDEVEEASSFGFETNVVPKNEVINQGVGHTIRASKPLFSRFQMLRFLKLENTLIYPDFFWTLPEEIGQLIHLRFLSLNPSNVEEIPSSIGNLRCLQTLILLQVVPTKYLDVNEFLRLTNLKKLGLCVDKDLGRIYHSAAGIRFNCLRSLKEDPMRTLEKLPNLRVLSIWFDSFVGDEMVCSRGCFPLLQSLSFHYQALKEWRIEEGAFPRLRHLRIFECGNWRTLPDGLRYVTTLTEVEIERMPREFKIRMQEGGEDFYKVQHVPSLVFLNTLA</sequence>
<organism evidence="9 10">
    <name type="scientific">Ficus carica</name>
    <name type="common">Common fig</name>
    <dbReference type="NCBI Taxonomy" id="3494"/>
    <lineage>
        <taxon>Eukaryota</taxon>
        <taxon>Viridiplantae</taxon>
        <taxon>Streptophyta</taxon>
        <taxon>Embryophyta</taxon>
        <taxon>Tracheophyta</taxon>
        <taxon>Spermatophyta</taxon>
        <taxon>Magnoliopsida</taxon>
        <taxon>eudicotyledons</taxon>
        <taxon>Gunneridae</taxon>
        <taxon>Pentapetalae</taxon>
        <taxon>rosids</taxon>
        <taxon>fabids</taxon>
        <taxon>Rosales</taxon>
        <taxon>Moraceae</taxon>
        <taxon>Ficeae</taxon>
        <taxon>Ficus</taxon>
    </lineage>
</organism>
<dbReference type="InterPro" id="IPR032675">
    <property type="entry name" value="LRR_dom_sf"/>
</dbReference>
<dbReference type="Gene3D" id="1.20.5.4130">
    <property type="match status" value="1"/>
</dbReference>
<dbReference type="GO" id="GO:0043531">
    <property type="term" value="F:ADP binding"/>
    <property type="evidence" value="ECO:0007669"/>
    <property type="project" value="InterPro"/>
</dbReference>
<feature type="domain" description="NB-ARC" evidence="5">
    <location>
        <begin position="193"/>
        <end position="284"/>
    </location>
</feature>
<evidence type="ECO:0000256" key="3">
    <source>
        <dbReference type="ARBA" id="ARBA00022821"/>
    </source>
</evidence>
<dbReference type="SUPFAM" id="SSF52047">
    <property type="entry name" value="RNI-like"/>
    <property type="match status" value="1"/>
</dbReference>
<dbReference type="InterPro" id="IPR055414">
    <property type="entry name" value="LRR_R13L4/SHOC2-like"/>
</dbReference>
<dbReference type="SUPFAM" id="SSF52540">
    <property type="entry name" value="P-loop containing nucleoside triphosphate hydrolases"/>
    <property type="match status" value="1"/>
</dbReference>
<keyword evidence="1" id="KW-0677">Repeat</keyword>
<evidence type="ECO:0000259" key="8">
    <source>
        <dbReference type="Pfam" id="PF23598"/>
    </source>
</evidence>
<feature type="domain" description="Disease resistance protein winged helix" evidence="7">
    <location>
        <begin position="344"/>
        <end position="400"/>
    </location>
</feature>
<gene>
    <name evidence="9" type="ORF">TIFTF001_003554</name>
</gene>
<evidence type="ECO:0000256" key="1">
    <source>
        <dbReference type="ARBA" id="ARBA00022737"/>
    </source>
</evidence>
<dbReference type="PANTHER" id="PTHR23155">
    <property type="entry name" value="DISEASE RESISTANCE PROTEIN RP"/>
    <property type="match status" value="1"/>
</dbReference>
<dbReference type="GO" id="GO:0098542">
    <property type="term" value="P:defense response to other organism"/>
    <property type="evidence" value="ECO:0007669"/>
    <property type="project" value="TreeGrafter"/>
</dbReference>
<feature type="domain" description="Disease resistance N-terminal" evidence="6">
    <location>
        <begin position="5"/>
        <end position="50"/>
    </location>
</feature>
<dbReference type="InterPro" id="IPR027417">
    <property type="entry name" value="P-loop_NTPase"/>
</dbReference>
<dbReference type="InterPro" id="IPR058922">
    <property type="entry name" value="WHD_DRP"/>
</dbReference>
<keyword evidence="3" id="KW-0611">Plant defense</keyword>
<evidence type="ECO:0000259" key="6">
    <source>
        <dbReference type="Pfam" id="PF18052"/>
    </source>
</evidence>
<dbReference type="InterPro" id="IPR002182">
    <property type="entry name" value="NB-ARC"/>
</dbReference>
<evidence type="ECO:0000259" key="5">
    <source>
        <dbReference type="Pfam" id="PF00931"/>
    </source>
</evidence>
<dbReference type="Pfam" id="PF23598">
    <property type="entry name" value="LRR_14"/>
    <property type="match status" value="1"/>
</dbReference>
<dbReference type="InterPro" id="IPR041118">
    <property type="entry name" value="Rx_N"/>
</dbReference>
<dbReference type="AlphaFoldDB" id="A0AA88DAT4"/>
<reference evidence="9" key="1">
    <citation type="submission" date="2023-07" db="EMBL/GenBank/DDBJ databases">
        <title>draft genome sequence of fig (Ficus carica).</title>
        <authorList>
            <person name="Takahashi T."/>
            <person name="Nishimura K."/>
        </authorList>
    </citation>
    <scope>NUCLEOTIDE SEQUENCE</scope>
</reference>
<protein>
    <recommendedName>
        <fullName evidence="11">NB-ARC domain-containing protein</fullName>
    </recommendedName>
</protein>
<dbReference type="CDD" id="cd14798">
    <property type="entry name" value="RX-CC_like"/>
    <property type="match status" value="1"/>
</dbReference>
<evidence type="ECO:0008006" key="11">
    <source>
        <dbReference type="Google" id="ProtNLM"/>
    </source>
</evidence>
<keyword evidence="10" id="KW-1185">Reference proteome</keyword>
<evidence type="ECO:0000313" key="9">
    <source>
        <dbReference type="EMBL" id="GMN32184.1"/>
    </source>
</evidence>